<dbReference type="SUPFAM" id="SSF53335">
    <property type="entry name" value="S-adenosyl-L-methionine-dependent methyltransferases"/>
    <property type="match status" value="1"/>
</dbReference>
<reference evidence="3" key="1">
    <citation type="journal article" date="2015" name="PLoS Genet.">
        <title>The dynamic genome and transcriptome of the human fungal pathogen Blastomyces and close relative Emmonsia.</title>
        <authorList>
            <person name="Munoz J.F."/>
            <person name="Gauthier G.M."/>
            <person name="Desjardins C.A."/>
            <person name="Gallo J.E."/>
            <person name="Holder J."/>
            <person name="Sullivan T.D."/>
            <person name="Marty A.J."/>
            <person name="Carmen J.C."/>
            <person name="Chen Z."/>
            <person name="Ding L."/>
            <person name="Gujja S."/>
            <person name="Magrini V."/>
            <person name="Misas E."/>
            <person name="Mitreva M."/>
            <person name="Priest M."/>
            <person name="Saif S."/>
            <person name="Whiston E.A."/>
            <person name="Young S."/>
            <person name="Zeng Q."/>
            <person name="Goldman W.E."/>
            <person name="Mardis E.R."/>
            <person name="Taylor J.W."/>
            <person name="McEwen J.G."/>
            <person name="Clay O.K."/>
            <person name="Klein B.S."/>
            <person name="Cuomo C.A."/>
        </authorList>
    </citation>
    <scope>NUCLEOTIDE SEQUENCE [LARGE SCALE GENOMIC DNA]</scope>
    <source>
        <strain evidence="3">ER-3 / ATCC MYA-2586</strain>
    </source>
</reference>
<dbReference type="RefSeq" id="XP_045278155.1">
    <property type="nucleotide sequence ID" value="XM_045422531.1"/>
</dbReference>
<dbReference type="Gene3D" id="3.40.50.150">
    <property type="entry name" value="Vaccinia Virus protein VP39"/>
    <property type="match status" value="1"/>
</dbReference>
<keyword evidence="2" id="KW-0808">Transferase</keyword>
<dbReference type="Proteomes" id="UP000002039">
    <property type="component" value="Unassembled WGS sequence"/>
</dbReference>
<dbReference type="CDD" id="cd02440">
    <property type="entry name" value="AdoMet_MTases"/>
    <property type="match status" value="1"/>
</dbReference>
<gene>
    <name evidence="2" type="ORF">BDCG_06781</name>
</gene>
<feature type="domain" description="Methyltransferase type 11" evidence="1">
    <location>
        <begin position="12"/>
        <end position="49"/>
    </location>
</feature>
<dbReference type="Pfam" id="PF08241">
    <property type="entry name" value="Methyltransf_11"/>
    <property type="match status" value="1"/>
</dbReference>
<dbReference type="InterPro" id="IPR029063">
    <property type="entry name" value="SAM-dependent_MTases_sf"/>
</dbReference>
<name>A0ABM9YIM1_AJEDR</name>
<dbReference type="PANTHER" id="PTHR43591:SF24">
    <property type="entry name" value="2-METHOXY-6-POLYPRENYL-1,4-BENZOQUINOL METHYLASE, MITOCHONDRIAL"/>
    <property type="match status" value="1"/>
</dbReference>
<dbReference type="InterPro" id="IPR013216">
    <property type="entry name" value="Methyltransf_11"/>
</dbReference>
<organism evidence="2 3">
    <name type="scientific">Ajellomyces dermatitidis (strain ER-3 / ATCC MYA-2586)</name>
    <name type="common">Blastomyces dermatitidis</name>
    <dbReference type="NCBI Taxonomy" id="559297"/>
    <lineage>
        <taxon>Eukaryota</taxon>
        <taxon>Fungi</taxon>
        <taxon>Dikarya</taxon>
        <taxon>Ascomycota</taxon>
        <taxon>Pezizomycotina</taxon>
        <taxon>Eurotiomycetes</taxon>
        <taxon>Eurotiomycetidae</taxon>
        <taxon>Onygenales</taxon>
        <taxon>Ajellomycetaceae</taxon>
        <taxon>Blastomyces</taxon>
    </lineage>
</organism>
<proteinExistence type="predicted"/>
<evidence type="ECO:0000313" key="3">
    <source>
        <dbReference type="Proteomes" id="UP000002039"/>
    </source>
</evidence>
<keyword evidence="3" id="KW-1185">Reference proteome</keyword>
<accession>A0ABM9YIM1</accession>
<keyword evidence="2" id="KW-0489">Methyltransferase</keyword>
<evidence type="ECO:0000313" key="2">
    <source>
        <dbReference type="EMBL" id="EEQ91661.2"/>
    </source>
</evidence>
<sequence length="117" mass="13540">MIDDFTEYPWTCEDNSMDFIHARDLFACVPDWSQFLAQCYRTTKPGGYVQVFNRAVWLECHDGSIPAAEKHAMKREFREAGERLGKTATIIERQREEMEKAGFVDVTETKLKMPLGT</sequence>
<dbReference type="EMBL" id="EQ999979">
    <property type="protein sequence ID" value="EEQ91661.2"/>
    <property type="molecule type" value="Genomic_DNA"/>
</dbReference>
<dbReference type="GeneID" id="69028611"/>
<dbReference type="GO" id="GO:0032259">
    <property type="term" value="P:methylation"/>
    <property type="evidence" value="ECO:0007669"/>
    <property type="project" value="UniProtKB-KW"/>
</dbReference>
<dbReference type="GO" id="GO:0008168">
    <property type="term" value="F:methyltransferase activity"/>
    <property type="evidence" value="ECO:0007669"/>
    <property type="project" value="UniProtKB-KW"/>
</dbReference>
<dbReference type="PANTHER" id="PTHR43591">
    <property type="entry name" value="METHYLTRANSFERASE"/>
    <property type="match status" value="1"/>
</dbReference>
<protein>
    <submittedName>
        <fullName evidence="2">TAM domain methyltransferase</fullName>
    </submittedName>
</protein>
<evidence type="ECO:0000259" key="1">
    <source>
        <dbReference type="Pfam" id="PF08241"/>
    </source>
</evidence>